<sequence>MFRIRKKSARLCKKVFGTRHVEVRGQSATAAHAATIAQAIRLRENEGLETTLRHLHLVTKLSQPHALRAAAELERSKMIVIERDLHDVLQSRLSLTGEMRENLDEIARRDAA</sequence>
<evidence type="ECO:0000313" key="1">
    <source>
        <dbReference type="EMBL" id="MBV7267133.1"/>
    </source>
</evidence>
<dbReference type="EMBL" id="JAGSPB010000003">
    <property type="protein sequence ID" value="MBV7267133.1"/>
    <property type="molecule type" value="Genomic_DNA"/>
</dbReference>
<accession>A0ABS6SQ07</accession>
<reference evidence="1 2" key="1">
    <citation type="submission" date="2021-04" db="EMBL/GenBank/DDBJ databases">
        <authorList>
            <person name="Pira H."/>
            <person name="Risdian C."/>
            <person name="Wink J."/>
        </authorList>
    </citation>
    <scope>NUCLEOTIDE SEQUENCE [LARGE SCALE GENOMIC DNA]</scope>
    <source>
        <strain evidence="1 2">WH131</strain>
    </source>
</reference>
<dbReference type="Proteomes" id="UP000699975">
    <property type="component" value="Unassembled WGS sequence"/>
</dbReference>
<gene>
    <name evidence="1" type="ORF">KCG45_13150</name>
</gene>
<proteinExistence type="predicted"/>
<keyword evidence="2" id="KW-1185">Reference proteome</keyword>
<name>A0ABS6SQ07_9SPHN</name>
<comment type="caution">
    <text evidence="1">The sequence shown here is derived from an EMBL/GenBank/DDBJ whole genome shotgun (WGS) entry which is preliminary data.</text>
</comment>
<evidence type="ECO:0000313" key="2">
    <source>
        <dbReference type="Proteomes" id="UP000699975"/>
    </source>
</evidence>
<organism evidence="1 2">
    <name type="scientific">Erythrobacter ani</name>
    <dbReference type="NCBI Taxonomy" id="2827235"/>
    <lineage>
        <taxon>Bacteria</taxon>
        <taxon>Pseudomonadati</taxon>
        <taxon>Pseudomonadota</taxon>
        <taxon>Alphaproteobacteria</taxon>
        <taxon>Sphingomonadales</taxon>
        <taxon>Erythrobacteraceae</taxon>
        <taxon>Erythrobacter/Porphyrobacter group</taxon>
        <taxon>Erythrobacter</taxon>
    </lineage>
</organism>
<protein>
    <submittedName>
        <fullName evidence="1">Uncharacterized protein</fullName>
    </submittedName>
</protein>
<dbReference type="RefSeq" id="WP_218317770.1">
    <property type="nucleotide sequence ID" value="NZ_JAGSPB010000003.1"/>
</dbReference>